<evidence type="ECO:0000259" key="7">
    <source>
        <dbReference type="Pfam" id="PF18052"/>
    </source>
</evidence>
<proteinExistence type="inferred from homology"/>
<organism evidence="8 9">
    <name type="scientific">Urochloa decumbens</name>
    <dbReference type="NCBI Taxonomy" id="240449"/>
    <lineage>
        <taxon>Eukaryota</taxon>
        <taxon>Viridiplantae</taxon>
        <taxon>Streptophyta</taxon>
        <taxon>Embryophyta</taxon>
        <taxon>Tracheophyta</taxon>
        <taxon>Spermatophyta</taxon>
        <taxon>Magnoliopsida</taxon>
        <taxon>Liliopsida</taxon>
        <taxon>Poales</taxon>
        <taxon>Poaceae</taxon>
        <taxon>PACMAD clade</taxon>
        <taxon>Panicoideae</taxon>
        <taxon>Panicodae</taxon>
        <taxon>Paniceae</taxon>
        <taxon>Melinidinae</taxon>
        <taxon>Urochloa</taxon>
    </lineage>
</organism>
<evidence type="ECO:0000256" key="1">
    <source>
        <dbReference type="ARBA" id="ARBA00008894"/>
    </source>
</evidence>
<dbReference type="InterPro" id="IPR041118">
    <property type="entry name" value="Rx_N"/>
</dbReference>
<keyword evidence="5" id="KW-0611">Plant defense</keyword>
<dbReference type="Proteomes" id="UP001497457">
    <property type="component" value="Chromosome 19rd"/>
</dbReference>
<dbReference type="InterPro" id="IPR027417">
    <property type="entry name" value="P-loop_NTPase"/>
</dbReference>
<name>A0ABC8ZME6_9POAL</name>
<protein>
    <recommendedName>
        <fullName evidence="7">Disease resistance N-terminal domain-containing protein</fullName>
    </recommendedName>
</protein>
<dbReference type="Pfam" id="PF18052">
    <property type="entry name" value="Rx_N"/>
    <property type="match status" value="1"/>
</dbReference>
<dbReference type="SUPFAM" id="SSF52540">
    <property type="entry name" value="P-loop containing nucleoside triphosphate hydrolases"/>
    <property type="match status" value="1"/>
</dbReference>
<dbReference type="GO" id="GO:0000166">
    <property type="term" value="F:nucleotide binding"/>
    <property type="evidence" value="ECO:0007669"/>
    <property type="project" value="UniProtKB-KW"/>
</dbReference>
<gene>
    <name evidence="8" type="ORF">URODEC1_LOCUS46648</name>
</gene>
<dbReference type="PANTHER" id="PTHR33377:SF54">
    <property type="entry name" value="OS01G0256300 PROTEIN"/>
    <property type="match status" value="1"/>
</dbReference>
<evidence type="ECO:0000256" key="4">
    <source>
        <dbReference type="ARBA" id="ARBA00022741"/>
    </source>
</evidence>
<dbReference type="PANTHER" id="PTHR33377">
    <property type="entry name" value="OS10G0134700 PROTEIN-RELATED"/>
    <property type="match status" value="1"/>
</dbReference>
<keyword evidence="3" id="KW-0677">Repeat</keyword>
<dbReference type="AlphaFoldDB" id="A0ABC8ZME6"/>
<dbReference type="Gene3D" id="3.40.50.300">
    <property type="entry name" value="P-loop containing nucleotide triphosphate hydrolases"/>
    <property type="match status" value="1"/>
</dbReference>
<reference evidence="8" key="1">
    <citation type="submission" date="2024-10" db="EMBL/GenBank/DDBJ databases">
        <authorList>
            <person name="Ryan C."/>
        </authorList>
    </citation>
    <scope>NUCLEOTIDE SEQUENCE [LARGE SCALE GENOMIC DNA]</scope>
</reference>
<evidence type="ECO:0000313" key="8">
    <source>
        <dbReference type="EMBL" id="CAL4964390.1"/>
    </source>
</evidence>
<feature type="domain" description="Disease resistance N-terminal" evidence="7">
    <location>
        <begin position="11"/>
        <end position="92"/>
    </location>
</feature>
<dbReference type="GO" id="GO:0006952">
    <property type="term" value="P:defense response"/>
    <property type="evidence" value="ECO:0007669"/>
    <property type="project" value="UniProtKB-KW"/>
</dbReference>
<sequence>MEVLLSAVGSDLVGRLISFLISKFQEPGSTDDVVRLQRALLRARVVVEEAERRQVANQAMLQQLNQLRGKMCRGAYMLDTFIRRAVEPSRRSHATARRSVVVPPGSDGTGELSVMVGTLEAALSDMKEFVVLLGAYPRLNRQPYSSYLFMERCLFGRQMEKEQIMSFLLQPAQDFEVLPIIGPHEVGKRTLVEHVCLEERVRDHFAKIHRLSGEHLDLQSHEHHGSALDLTVRSLILVDLSDYSDGDAYEEEEQWRRLLASLRHRAHRESKIIIISGAEKHSSRGTVPPIRLRAPRREELWYLFKALAFGGADPEERPDLVGIAMALFKSIPDLARFDVVNKLGVALRADLNARFWRRVLKMVVGVTQLQLGAAPGGPHLPEDNTGYYYPRMPVMRGAARAPCLFYDRRKSTRMLGSKLPEVTMFEVVQGVVPGEKKRFDVLVWQSRIPPYASYVATCDMERAAQVAEVGKKQIVNKRRRDQPVCGSGEDKVGT</sequence>
<keyword evidence="9" id="KW-1185">Reference proteome</keyword>
<evidence type="ECO:0000256" key="5">
    <source>
        <dbReference type="ARBA" id="ARBA00022821"/>
    </source>
</evidence>
<feature type="coiled-coil region" evidence="6">
    <location>
        <begin position="33"/>
        <end position="67"/>
    </location>
</feature>
<evidence type="ECO:0000313" key="9">
    <source>
        <dbReference type="Proteomes" id="UP001497457"/>
    </source>
</evidence>
<evidence type="ECO:0000256" key="6">
    <source>
        <dbReference type="SAM" id="Coils"/>
    </source>
</evidence>
<evidence type="ECO:0000256" key="2">
    <source>
        <dbReference type="ARBA" id="ARBA00022614"/>
    </source>
</evidence>
<accession>A0ABC8ZME6</accession>
<keyword evidence="2" id="KW-0433">Leucine-rich repeat</keyword>
<dbReference type="EMBL" id="OZ075129">
    <property type="protein sequence ID" value="CAL4964390.1"/>
    <property type="molecule type" value="Genomic_DNA"/>
</dbReference>
<comment type="similarity">
    <text evidence="1">Belongs to the disease resistance NB-LRR family.</text>
</comment>
<evidence type="ECO:0000256" key="3">
    <source>
        <dbReference type="ARBA" id="ARBA00022737"/>
    </source>
</evidence>
<keyword evidence="6" id="KW-0175">Coiled coil</keyword>
<keyword evidence="4" id="KW-0547">Nucleotide-binding</keyword>